<dbReference type="SUPFAM" id="SSF55874">
    <property type="entry name" value="ATPase domain of HSP90 chaperone/DNA topoisomerase II/histidine kinase"/>
    <property type="match status" value="1"/>
</dbReference>
<dbReference type="Gene3D" id="3.40.50.2300">
    <property type="match status" value="1"/>
</dbReference>
<gene>
    <name evidence="8" type="ORF">JGI1_01391</name>
</gene>
<dbReference type="SUPFAM" id="SSF55785">
    <property type="entry name" value="PYP-like sensor domain (PAS domain)"/>
    <property type="match status" value="1"/>
</dbReference>
<accession>A0A0S4N437</accession>
<evidence type="ECO:0000256" key="5">
    <source>
        <dbReference type="SAM" id="Coils"/>
    </source>
</evidence>
<dbReference type="Gene3D" id="1.10.287.130">
    <property type="match status" value="1"/>
</dbReference>
<dbReference type="SMART" id="SM00448">
    <property type="entry name" value="REC"/>
    <property type="match status" value="1"/>
</dbReference>
<dbReference type="CDD" id="cd00082">
    <property type="entry name" value="HisKA"/>
    <property type="match status" value="1"/>
</dbReference>
<evidence type="ECO:0000313" key="8">
    <source>
        <dbReference type="EMBL" id="CUU06055.1"/>
    </source>
</evidence>
<dbReference type="InterPro" id="IPR036097">
    <property type="entry name" value="HisK_dim/P_sf"/>
</dbReference>
<dbReference type="InterPro" id="IPR035965">
    <property type="entry name" value="PAS-like_dom_sf"/>
</dbReference>
<proteinExistence type="predicted"/>
<dbReference type="Pfam" id="PF00512">
    <property type="entry name" value="HisKA"/>
    <property type="match status" value="1"/>
</dbReference>
<dbReference type="EMBL" id="FAOO01000009">
    <property type="protein sequence ID" value="CUU06055.1"/>
    <property type="molecule type" value="Genomic_DNA"/>
</dbReference>
<dbReference type="Pfam" id="PF02518">
    <property type="entry name" value="HATPase_c"/>
    <property type="match status" value="1"/>
</dbReference>
<sequence length="512" mass="58696">MKILLVDDVQESLEILREIFETLGYTVLTARNGIDGLEVLKREKVDLIISDVLMPKMDGFQFCREVKKHKNFKKIPFIFYTANYTDPEDEKFGLGLGADAYLIKPVDVQVLLNTVEKFLEKSKSTTTKSETISDDVEYLREYNTVLIRKLEDKMYELEQANAMLRKMNEELQISHEQYKSLFENAGKAIFIIQPETWIVLDANNEAENLFKCTRDEILNLNFIKYKKFFQPLFEGERVVNFETTIFDFENNEKIVEMTASLIGYAHTSTIQVIVSDLTEKKKIQDELIQAEKLASLGRLSAAIAHEIRNPLSAISVNLQFLQRKFDEGTIERRYLDLAIEGVKRIEKIVEATLSFARPSKPIVKEENINDVITSTLPLVEVSTMKKRIEIITNLDPNLPKVKIDFKQIQQVLLNILTNAVDAIEKSGWIKVKSYLEFESEVPYIVVSISDNGCGIPREDLNKIFEPFFTKKNDGTGLGLAICKQVMANHDGKIEVESEVNHGTTFYLKFKAK</sequence>
<dbReference type="InterPro" id="IPR036890">
    <property type="entry name" value="HATPase_C_sf"/>
</dbReference>
<feature type="domain" description="Response regulatory" evidence="7">
    <location>
        <begin position="2"/>
        <end position="119"/>
    </location>
</feature>
<dbReference type="SMART" id="SM00387">
    <property type="entry name" value="HATPase_c"/>
    <property type="match status" value="1"/>
</dbReference>
<evidence type="ECO:0000259" key="6">
    <source>
        <dbReference type="PROSITE" id="PS50109"/>
    </source>
</evidence>
<dbReference type="PANTHER" id="PTHR43547:SF2">
    <property type="entry name" value="HYBRID SIGNAL TRANSDUCTION HISTIDINE KINASE C"/>
    <property type="match status" value="1"/>
</dbReference>
<dbReference type="InterPro" id="IPR003594">
    <property type="entry name" value="HATPase_dom"/>
</dbReference>
<dbReference type="NCBIfam" id="TIGR00229">
    <property type="entry name" value="sensory_box"/>
    <property type="match status" value="1"/>
</dbReference>
<comment type="catalytic activity">
    <reaction evidence="1">
        <text>ATP + protein L-histidine = ADP + protein N-phospho-L-histidine.</text>
        <dbReference type="EC" id="2.7.13.3"/>
    </reaction>
</comment>
<dbReference type="OrthoDB" id="9815750at2"/>
<dbReference type="Gene3D" id="3.30.450.20">
    <property type="entry name" value="PAS domain"/>
    <property type="match status" value="1"/>
</dbReference>
<keyword evidence="5" id="KW-0175">Coiled coil</keyword>
<dbReference type="InterPro" id="IPR000014">
    <property type="entry name" value="PAS"/>
</dbReference>
<dbReference type="EC" id="2.7.13.3" evidence="2"/>
<keyword evidence="9" id="KW-1185">Reference proteome</keyword>
<organism evidence="8 9">
    <name type="scientific">Candidatus Thermokryptus mobilis</name>
    <dbReference type="NCBI Taxonomy" id="1643428"/>
    <lineage>
        <taxon>Bacteria</taxon>
        <taxon>Pseudomonadati</taxon>
        <taxon>Candidatus Kryptoniota</taxon>
        <taxon>Candidatus Thermokryptus</taxon>
    </lineage>
</organism>
<dbReference type="PRINTS" id="PR00344">
    <property type="entry name" value="BCTRLSENSOR"/>
</dbReference>
<dbReference type="InterPro" id="IPR004358">
    <property type="entry name" value="Sig_transdc_His_kin-like_C"/>
</dbReference>
<dbReference type="RefSeq" id="WP_140945135.1">
    <property type="nucleotide sequence ID" value="NZ_FAOO01000009.1"/>
</dbReference>
<feature type="coiled-coil region" evidence="5">
    <location>
        <begin position="147"/>
        <end position="184"/>
    </location>
</feature>
<evidence type="ECO:0000256" key="1">
    <source>
        <dbReference type="ARBA" id="ARBA00000085"/>
    </source>
</evidence>
<evidence type="ECO:0000256" key="4">
    <source>
        <dbReference type="PROSITE-ProRule" id="PRU00169"/>
    </source>
</evidence>
<keyword evidence="3 4" id="KW-0597">Phosphoprotein</keyword>
<dbReference type="STRING" id="1643428.GCA_001442855_01362"/>
<dbReference type="Pfam" id="PF00072">
    <property type="entry name" value="Response_reg"/>
    <property type="match status" value="1"/>
</dbReference>
<dbReference type="GO" id="GO:0000155">
    <property type="term" value="F:phosphorelay sensor kinase activity"/>
    <property type="evidence" value="ECO:0007669"/>
    <property type="project" value="InterPro"/>
</dbReference>
<dbReference type="Gene3D" id="3.30.565.10">
    <property type="entry name" value="Histidine kinase-like ATPase, C-terminal domain"/>
    <property type="match status" value="1"/>
</dbReference>
<dbReference type="SUPFAM" id="SSF52172">
    <property type="entry name" value="CheY-like"/>
    <property type="match status" value="1"/>
</dbReference>
<evidence type="ECO:0000313" key="9">
    <source>
        <dbReference type="Proteomes" id="UP000320623"/>
    </source>
</evidence>
<dbReference type="PANTHER" id="PTHR43547">
    <property type="entry name" value="TWO-COMPONENT HISTIDINE KINASE"/>
    <property type="match status" value="1"/>
</dbReference>
<evidence type="ECO:0000259" key="7">
    <source>
        <dbReference type="PROSITE" id="PS50110"/>
    </source>
</evidence>
<dbReference type="InterPro" id="IPR011006">
    <property type="entry name" value="CheY-like_superfamily"/>
</dbReference>
<dbReference type="InterPro" id="IPR001789">
    <property type="entry name" value="Sig_transdc_resp-reg_receiver"/>
</dbReference>
<dbReference type="SMART" id="SM00388">
    <property type="entry name" value="HisKA"/>
    <property type="match status" value="1"/>
</dbReference>
<name>A0A0S4N437_9BACT</name>
<dbReference type="SUPFAM" id="SSF47384">
    <property type="entry name" value="Homodimeric domain of signal transducing histidine kinase"/>
    <property type="match status" value="1"/>
</dbReference>
<dbReference type="InterPro" id="IPR003661">
    <property type="entry name" value="HisK_dim/P_dom"/>
</dbReference>
<reference evidence="9" key="1">
    <citation type="submission" date="2015-11" db="EMBL/GenBank/DDBJ databases">
        <authorList>
            <person name="Varghese N."/>
        </authorList>
    </citation>
    <scope>NUCLEOTIDE SEQUENCE [LARGE SCALE GENOMIC DNA]</scope>
</reference>
<dbReference type="PROSITE" id="PS50109">
    <property type="entry name" value="HIS_KIN"/>
    <property type="match status" value="1"/>
</dbReference>
<dbReference type="AlphaFoldDB" id="A0A0S4N437"/>
<dbReference type="CDD" id="cd00075">
    <property type="entry name" value="HATPase"/>
    <property type="match status" value="1"/>
</dbReference>
<dbReference type="PROSITE" id="PS50110">
    <property type="entry name" value="RESPONSE_REGULATORY"/>
    <property type="match status" value="1"/>
</dbReference>
<dbReference type="InterPro" id="IPR005467">
    <property type="entry name" value="His_kinase_dom"/>
</dbReference>
<dbReference type="Proteomes" id="UP000320623">
    <property type="component" value="Unassembled WGS sequence"/>
</dbReference>
<protein>
    <recommendedName>
        <fullName evidence="2">histidine kinase</fullName>
        <ecNumber evidence="2">2.7.13.3</ecNumber>
    </recommendedName>
</protein>
<feature type="modified residue" description="4-aspartylphosphate" evidence="4">
    <location>
        <position position="51"/>
    </location>
</feature>
<evidence type="ECO:0000256" key="2">
    <source>
        <dbReference type="ARBA" id="ARBA00012438"/>
    </source>
</evidence>
<feature type="domain" description="Histidine kinase" evidence="6">
    <location>
        <begin position="302"/>
        <end position="512"/>
    </location>
</feature>
<evidence type="ECO:0000256" key="3">
    <source>
        <dbReference type="ARBA" id="ARBA00022553"/>
    </source>
</evidence>